<feature type="transmembrane region" description="Helical" evidence="7">
    <location>
        <begin position="222"/>
        <end position="244"/>
    </location>
</feature>
<feature type="domain" description="ABC transmembrane type-1" evidence="8">
    <location>
        <begin position="85"/>
        <end position="299"/>
    </location>
</feature>
<evidence type="ECO:0000256" key="3">
    <source>
        <dbReference type="ARBA" id="ARBA00022475"/>
    </source>
</evidence>
<feature type="transmembrane region" description="Helical" evidence="7">
    <location>
        <begin position="171"/>
        <end position="193"/>
    </location>
</feature>
<dbReference type="PANTHER" id="PTHR30193">
    <property type="entry name" value="ABC TRANSPORTER PERMEASE PROTEIN"/>
    <property type="match status" value="1"/>
</dbReference>
<feature type="transmembrane region" description="Helical" evidence="7">
    <location>
        <begin position="31"/>
        <end position="53"/>
    </location>
</feature>
<keyword evidence="4 7" id="KW-0812">Transmembrane</keyword>
<gene>
    <name evidence="9" type="ORF">FB467_3056</name>
</gene>
<sequence length="308" mass="34307">MTAAIPTPTTAPPPEERRRRAPLRGRLGDQAFAWALLAPAFVVLIAFTHYPIIRSAWSSAHSRRGDLSAVQYETLVNDPVFWQVLRNNLWFALGTVPTSMALAILMAVWVNGKLRGKGFVRLAYFTPTILPMVAVASIWLFFFSPGVGPINGLLGAVGLPTRNWLGDPDTVLPALMVMMIWKQAGFFMIFYLAGLQNMSPELEEASTLEGASRWYHFRRVTFPLLMPTTLFVFVVAVTDAFKIIDHLFIMTGGGPNNASNLLLFYIYDTAFTFFDPNYAGALTMALVVILGLAAVIQFTVLERRVHYR</sequence>
<evidence type="ECO:0000259" key="8">
    <source>
        <dbReference type="PROSITE" id="PS50928"/>
    </source>
</evidence>
<dbReference type="Proteomes" id="UP000319516">
    <property type="component" value="Unassembled WGS sequence"/>
</dbReference>
<evidence type="ECO:0000313" key="10">
    <source>
        <dbReference type="Proteomes" id="UP000319516"/>
    </source>
</evidence>
<feature type="transmembrane region" description="Helical" evidence="7">
    <location>
        <begin position="89"/>
        <end position="110"/>
    </location>
</feature>
<dbReference type="CDD" id="cd06261">
    <property type="entry name" value="TM_PBP2"/>
    <property type="match status" value="1"/>
</dbReference>
<dbReference type="OrthoDB" id="9805974at2"/>
<comment type="subcellular location">
    <subcellularLocation>
        <location evidence="1 7">Cell membrane</location>
        <topology evidence="1 7">Multi-pass membrane protein</topology>
    </subcellularLocation>
</comment>
<evidence type="ECO:0000256" key="4">
    <source>
        <dbReference type="ARBA" id="ARBA00022692"/>
    </source>
</evidence>
<keyword evidence="5 7" id="KW-1133">Transmembrane helix</keyword>
<reference evidence="9 10" key="1">
    <citation type="submission" date="2019-06" db="EMBL/GenBank/DDBJ databases">
        <title>Sequencing the genomes of 1000 actinobacteria strains.</title>
        <authorList>
            <person name="Klenk H.-P."/>
        </authorList>
    </citation>
    <scope>NUCLEOTIDE SEQUENCE [LARGE SCALE GENOMIC DNA]</scope>
    <source>
        <strain evidence="9 10">DSM 12335</strain>
    </source>
</reference>
<keyword evidence="2 7" id="KW-0813">Transport</keyword>
<feature type="transmembrane region" description="Helical" evidence="7">
    <location>
        <begin position="122"/>
        <end position="142"/>
    </location>
</feature>
<dbReference type="SUPFAM" id="SSF161098">
    <property type="entry name" value="MetI-like"/>
    <property type="match status" value="1"/>
</dbReference>
<evidence type="ECO:0000256" key="2">
    <source>
        <dbReference type="ARBA" id="ARBA00022448"/>
    </source>
</evidence>
<dbReference type="InterPro" id="IPR035906">
    <property type="entry name" value="MetI-like_sf"/>
</dbReference>
<evidence type="ECO:0000256" key="1">
    <source>
        <dbReference type="ARBA" id="ARBA00004651"/>
    </source>
</evidence>
<evidence type="ECO:0000256" key="7">
    <source>
        <dbReference type="RuleBase" id="RU363032"/>
    </source>
</evidence>
<evidence type="ECO:0000256" key="5">
    <source>
        <dbReference type="ARBA" id="ARBA00022989"/>
    </source>
</evidence>
<comment type="similarity">
    <text evidence="7">Belongs to the binding-protein-dependent transport system permease family.</text>
</comment>
<dbReference type="InterPro" id="IPR000515">
    <property type="entry name" value="MetI-like"/>
</dbReference>
<dbReference type="GO" id="GO:0005886">
    <property type="term" value="C:plasma membrane"/>
    <property type="evidence" value="ECO:0007669"/>
    <property type="project" value="UniProtKB-SubCell"/>
</dbReference>
<keyword evidence="3" id="KW-1003">Cell membrane</keyword>
<dbReference type="RefSeq" id="WP_141785839.1">
    <property type="nucleotide sequence ID" value="NZ_BAAAIK010000001.1"/>
</dbReference>
<dbReference type="EMBL" id="VFOP01000001">
    <property type="protein sequence ID" value="TQL51889.1"/>
    <property type="molecule type" value="Genomic_DNA"/>
</dbReference>
<keyword evidence="6 7" id="KW-0472">Membrane</keyword>
<dbReference type="InterPro" id="IPR051393">
    <property type="entry name" value="ABC_transporter_permease"/>
</dbReference>
<dbReference type="Gene3D" id="1.10.3720.10">
    <property type="entry name" value="MetI-like"/>
    <property type="match status" value="1"/>
</dbReference>
<dbReference type="Pfam" id="PF00528">
    <property type="entry name" value="BPD_transp_1"/>
    <property type="match status" value="1"/>
</dbReference>
<evidence type="ECO:0000256" key="6">
    <source>
        <dbReference type="ARBA" id="ARBA00023136"/>
    </source>
</evidence>
<proteinExistence type="inferred from homology"/>
<dbReference type="PROSITE" id="PS50928">
    <property type="entry name" value="ABC_TM1"/>
    <property type="match status" value="1"/>
</dbReference>
<keyword evidence="10" id="KW-1185">Reference proteome</keyword>
<accession>A0A542YUX7</accession>
<evidence type="ECO:0000313" key="9">
    <source>
        <dbReference type="EMBL" id="TQL51889.1"/>
    </source>
</evidence>
<name>A0A542YUX7_9MICO</name>
<feature type="transmembrane region" description="Helical" evidence="7">
    <location>
        <begin position="278"/>
        <end position="301"/>
    </location>
</feature>
<protein>
    <submittedName>
        <fullName evidence="9">Carbohydrate ABC transporter membrane protein 1 (CUT1 family)</fullName>
    </submittedName>
</protein>
<dbReference type="PANTHER" id="PTHR30193:SF37">
    <property type="entry name" value="INNER MEMBRANE ABC TRANSPORTER PERMEASE PROTEIN YCJO"/>
    <property type="match status" value="1"/>
</dbReference>
<dbReference type="AlphaFoldDB" id="A0A542YUX7"/>
<comment type="caution">
    <text evidence="9">The sequence shown here is derived from an EMBL/GenBank/DDBJ whole genome shotgun (WGS) entry which is preliminary data.</text>
</comment>
<dbReference type="GO" id="GO:0055085">
    <property type="term" value="P:transmembrane transport"/>
    <property type="evidence" value="ECO:0007669"/>
    <property type="project" value="InterPro"/>
</dbReference>
<organism evidence="9 10">
    <name type="scientific">Ornithinicoccus hortensis</name>
    <dbReference type="NCBI Taxonomy" id="82346"/>
    <lineage>
        <taxon>Bacteria</taxon>
        <taxon>Bacillati</taxon>
        <taxon>Actinomycetota</taxon>
        <taxon>Actinomycetes</taxon>
        <taxon>Micrococcales</taxon>
        <taxon>Intrasporangiaceae</taxon>
        <taxon>Ornithinicoccus</taxon>
    </lineage>
</organism>